<protein>
    <submittedName>
        <fullName evidence="1">Uncharacterized protein</fullName>
    </submittedName>
</protein>
<organism evidence="1 2">
    <name type="scientific">Paenibacillus hemerocallicola</name>
    <dbReference type="NCBI Taxonomy" id="1172614"/>
    <lineage>
        <taxon>Bacteria</taxon>
        <taxon>Bacillati</taxon>
        <taxon>Bacillota</taxon>
        <taxon>Bacilli</taxon>
        <taxon>Bacillales</taxon>
        <taxon>Paenibacillaceae</taxon>
        <taxon>Paenibacillus</taxon>
    </lineage>
</organism>
<proteinExistence type="predicted"/>
<name>A0A5C4T645_9BACL</name>
<dbReference type="EMBL" id="VDCQ01000028">
    <property type="protein sequence ID" value="TNJ64543.1"/>
    <property type="molecule type" value="Genomic_DNA"/>
</dbReference>
<dbReference type="OrthoDB" id="2680299at2"/>
<accession>A0A5C4T645</accession>
<gene>
    <name evidence="1" type="ORF">FE784_19900</name>
</gene>
<sequence>MKFTAVGKLGEVTYDNGSLSGSLDAVSSVQFLALALEGAAVGPVPAVTFTDHLKNPLSAKIIIELAFGQVRFSGNVPRIPRTPKGAIN</sequence>
<dbReference type="Proteomes" id="UP000307943">
    <property type="component" value="Unassembled WGS sequence"/>
</dbReference>
<reference evidence="1 2" key="1">
    <citation type="submission" date="2019-05" db="EMBL/GenBank/DDBJ databases">
        <title>We sequenced the genome of Paenibacillus hemerocallicola KCTC 33185 for further insight into its adaptation and study the phylogeny of Paenibacillus.</title>
        <authorList>
            <person name="Narsing Rao M.P."/>
        </authorList>
    </citation>
    <scope>NUCLEOTIDE SEQUENCE [LARGE SCALE GENOMIC DNA]</scope>
    <source>
        <strain evidence="1 2">KCTC 33185</strain>
    </source>
</reference>
<evidence type="ECO:0000313" key="1">
    <source>
        <dbReference type="EMBL" id="TNJ64543.1"/>
    </source>
</evidence>
<evidence type="ECO:0000313" key="2">
    <source>
        <dbReference type="Proteomes" id="UP000307943"/>
    </source>
</evidence>
<comment type="caution">
    <text evidence="1">The sequence shown here is derived from an EMBL/GenBank/DDBJ whole genome shotgun (WGS) entry which is preliminary data.</text>
</comment>
<dbReference type="AlphaFoldDB" id="A0A5C4T645"/>
<keyword evidence="2" id="KW-1185">Reference proteome</keyword>
<dbReference type="RefSeq" id="WP_139603980.1">
    <property type="nucleotide sequence ID" value="NZ_VDCQ01000028.1"/>
</dbReference>